<dbReference type="Pfam" id="PF14352">
    <property type="entry name" value="DUF4402"/>
    <property type="match status" value="1"/>
</dbReference>
<keyword evidence="1" id="KW-0732">Signal</keyword>
<evidence type="ECO:0000313" key="3">
    <source>
        <dbReference type="Proteomes" id="UP001261624"/>
    </source>
</evidence>
<dbReference type="Proteomes" id="UP001261624">
    <property type="component" value="Unassembled WGS sequence"/>
</dbReference>
<proteinExistence type="predicted"/>
<reference evidence="2 3" key="1">
    <citation type="submission" date="2023-09" db="EMBL/GenBank/DDBJ databases">
        <authorList>
            <person name="Rey-Velasco X."/>
        </authorList>
    </citation>
    <scope>NUCLEOTIDE SEQUENCE [LARGE SCALE GENOMIC DNA]</scope>
    <source>
        <strain evidence="2 3">F188</strain>
    </source>
</reference>
<evidence type="ECO:0000313" key="2">
    <source>
        <dbReference type="EMBL" id="MDT0690127.1"/>
    </source>
</evidence>
<keyword evidence="3" id="KW-1185">Reference proteome</keyword>
<gene>
    <name evidence="2" type="ORF">RM549_10050</name>
</gene>
<dbReference type="EMBL" id="JAVRHM010000010">
    <property type="protein sequence ID" value="MDT0690127.1"/>
    <property type="molecule type" value="Genomic_DNA"/>
</dbReference>
<evidence type="ECO:0000256" key="1">
    <source>
        <dbReference type="SAM" id="SignalP"/>
    </source>
</evidence>
<dbReference type="InterPro" id="IPR025514">
    <property type="entry name" value="DUF4402"/>
</dbReference>
<dbReference type="RefSeq" id="WP_311684332.1">
    <property type="nucleotide sequence ID" value="NZ_JAVRHM010000010.1"/>
</dbReference>
<comment type="caution">
    <text evidence="2">The sequence shown here is derived from an EMBL/GenBank/DDBJ whole genome shotgun (WGS) entry which is preliminary data.</text>
</comment>
<sequence>MRFSDLYFRFFVFALVIISATNAGAQENPPIPITVEVNTSQFLNFGSFTAGPGVGTVTVDHSGVRTPTGDVVLLNMGESPSAALFDVTANPGTIIQINAPTNITLTGSNGGEIYLDINSFSTGNPFITSANPPSTNAVFVGGTLNIPANAVNLSGRYSGTFTLTFNHQ</sequence>
<accession>A0ABU3E2C4</accession>
<feature type="signal peptide" evidence="1">
    <location>
        <begin position="1"/>
        <end position="25"/>
    </location>
</feature>
<name>A0ABU3E2C4_9FLAO</name>
<organism evidence="2 3">
    <name type="scientific">Autumnicola patrickiae</name>
    <dbReference type="NCBI Taxonomy" id="3075591"/>
    <lineage>
        <taxon>Bacteria</taxon>
        <taxon>Pseudomonadati</taxon>
        <taxon>Bacteroidota</taxon>
        <taxon>Flavobacteriia</taxon>
        <taxon>Flavobacteriales</taxon>
        <taxon>Flavobacteriaceae</taxon>
        <taxon>Autumnicola</taxon>
    </lineage>
</organism>
<protein>
    <submittedName>
        <fullName evidence="2">DUF4402 domain-containing protein</fullName>
    </submittedName>
</protein>
<feature type="chain" id="PRO_5046000311" evidence="1">
    <location>
        <begin position="26"/>
        <end position="168"/>
    </location>
</feature>